<dbReference type="Gene3D" id="3.40.1360.10">
    <property type="match status" value="1"/>
</dbReference>
<accession>A0A518DTM5</accession>
<gene>
    <name evidence="1" type="ORF">Pla8534_30010</name>
</gene>
<dbReference type="RefSeq" id="WP_145053954.1">
    <property type="nucleotide sequence ID" value="NZ_CP036433.1"/>
</dbReference>
<dbReference type="KEGG" id="lcre:Pla8534_30010"/>
<dbReference type="EMBL" id="CP036433">
    <property type="protein sequence ID" value="QDU95189.1"/>
    <property type="molecule type" value="Genomic_DNA"/>
</dbReference>
<organism evidence="1 2">
    <name type="scientific">Lignipirellula cremea</name>
    <dbReference type="NCBI Taxonomy" id="2528010"/>
    <lineage>
        <taxon>Bacteria</taxon>
        <taxon>Pseudomonadati</taxon>
        <taxon>Planctomycetota</taxon>
        <taxon>Planctomycetia</taxon>
        <taxon>Pirellulales</taxon>
        <taxon>Pirellulaceae</taxon>
        <taxon>Lignipirellula</taxon>
    </lineage>
</organism>
<evidence type="ECO:0000313" key="1">
    <source>
        <dbReference type="EMBL" id="QDU95189.1"/>
    </source>
</evidence>
<protein>
    <recommendedName>
        <fullName evidence="3">Toprim domain-containing protein</fullName>
    </recommendedName>
</protein>
<dbReference type="OrthoDB" id="286509at2"/>
<evidence type="ECO:0000313" key="2">
    <source>
        <dbReference type="Proteomes" id="UP000317648"/>
    </source>
</evidence>
<dbReference type="CDD" id="cd01029">
    <property type="entry name" value="TOPRIM_primases"/>
    <property type="match status" value="1"/>
</dbReference>
<dbReference type="InterPro" id="IPR034154">
    <property type="entry name" value="TOPRIM_DnaG/twinkle"/>
</dbReference>
<proteinExistence type="predicted"/>
<reference evidence="1 2" key="1">
    <citation type="submission" date="2019-02" db="EMBL/GenBank/DDBJ databases">
        <title>Deep-cultivation of Planctomycetes and their phenomic and genomic characterization uncovers novel biology.</title>
        <authorList>
            <person name="Wiegand S."/>
            <person name="Jogler M."/>
            <person name="Boedeker C."/>
            <person name="Pinto D."/>
            <person name="Vollmers J."/>
            <person name="Rivas-Marin E."/>
            <person name="Kohn T."/>
            <person name="Peeters S.H."/>
            <person name="Heuer A."/>
            <person name="Rast P."/>
            <person name="Oberbeckmann S."/>
            <person name="Bunk B."/>
            <person name="Jeske O."/>
            <person name="Meyerdierks A."/>
            <person name="Storesund J.E."/>
            <person name="Kallscheuer N."/>
            <person name="Luecker S."/>
            <person name="Lage O.M."/>
            <person name="Pohl T."/>
            <person name="Merkel B.J."/>
            <person name="Hornburger P."/>
            <person name="Mueller R.-W."/>
            <person name="Bruemmer F."/>
            <person name="Labrenz M."/>
            <person name="Spormann A.M."/>
            <person name="Op den Camp H."/>
            <person name="Overmann J."/>
            <person name="Amann R."/>
            <person name="Jetten M.S.M."/>
            <person name="Mascher T."/>
            <person name="Medema M.H."/>
            <person name="Devos D.P."/>
            <person name="Kaster A.-K."/>
            <person name="Ovreas L."/>
            <person name="Rohde M."/>
            <person name="Galperin M.Y."/>
            <person name="Jogler C."/>
        </authorList>
    </citation>
    <scope>NUCLEOTIDE SEQUENCE [LARGE SCALE GENOMIC DNA]</scope>
    <source>
        <strain evidence="1 2">Pla85_3_4</strain>
    </source>
</reference>
<dbReference type="Proteomes" id="UP000317648">
    <property type="component" value="Chromosome"/>
</dbReference>
<sequence>MRRDTPWRRVTRAERCPICDKPDWCLVNGPTGNPTEAICARNESDKIVKSDKGLENVGWLHRLQVDDAWRPQRVRTVRVAPPAPTAQSDLTALAERSETAIGLDALGRLADSLGLSVASLQRLGVGWSAEHGATTWPMRDVTGVVLGIRLRLASGRKFAVRGGHEGLFLPRDLPDGGVLLICEGPTDTAAMVELGFAAVGRPNCTGGVRLLVDLVRCRSAGEVVIVADIDPHGAGRRGADSLAAVLVAYSTTVRVIEPGIGKDAREWLQRGGTRADVLTAIDAAPVRQLLVQTRKVGPDARR</sequence>
<name>A0A518DTM5_9BACT</name>
<evidence type="ECO:0008006" key="3">
    <source>
        <dbReference type="Google" id="ProtNLM"/>
    </source>
</evidence>
<keyword evidence="2" id="KW-1185">Reference proteome</keyword>
<dbReference type="AlphaFoldDB" id="A0A518DTM5"/>